<dbReference type="EMBL" id="BAABFU010000001">
    <property type="protein sequence ID" value="GAA4343008.1"/>
    <property type="molecule type" value="Genomic_DNA"/>
</dbReference>
<dbReference type="InterPro" id="IPR036390">
    <property type="entry name" value="WH_DNA-bd_sf"/>
</dbReference>
<dbReference type="Gene3D" id="1.10.10.10">
    <property type="entry name" value="Winged helix-like DNA-binding domain superfamily/Winged helix DNA-binding domain"/>
    <property type="match status" value="1"/>
</dbReference>
<accession>A0ABP8HR05</accession>
<dbReference type="SUPFAM" id="SSF46785">
    <property type="entry name" value="Winged helix' DNA-binding domain"/>
    <property type="match status" value="1"/>
</dbReference>
<dbReference type="Pfam" id="PF03965">
    <property type="entry name" value="Penicillinase_R"/>
    <property type="match status" value="1"/>
</dbReference>
<dbReference type="Proteomes" id="UP001501294">
    <property type="component" value="Unassembled WGS sequence"/>
</dbReference>
<evidence type="ECO:0000313" key="5">
    <source>
        <dbReference type="EMBL" id="GAA4343008.1"/>
    </source>
</evidence>
<dbReference type="Gene3D" id="1.10.4040.10">
    <property type="entry name" value="Penicillinase repressor domain"/>
    <property type="match status" value="1"/>
</dbReference>
<comment type="similarity">
    <text evidence="1">Belongs to the BlaI transcriptional regulatory family.</text>
</comment>
<proteinExistence type="inferred from homology"/>
<organism evidence="5 6">
    <name type="scientific">Kangiella taiwanensis</name>
    <dbReference type="NCBI Taxonomy" id="1079179"/>
    <lineage>
        <taxon>Bacteria</taxon>
        <taxon>Pseudomonadati</taxon>
        <taxon>Pseudomonadota</taxon>
        <taxon>Gammaproteobacteria</taxon>
        <taxon>Kangiellales</taxon>
        <taxon>Kangiellaceae</taxon>
        <taxon>Kangiella</taxon>
    </lineage>
</organism>
<comment type="caution">
    <text evidence="5">The sequence shown here is derived from an EMBL/GenBank/DDBJ whole genome shotgun (WGS) entry which is preliminary data.</text>
</comment>
<keyword evidence="6" id="KW-1185">Reference proteome</keyword>
<evidence type="ECO:0000256" key="2">
    <source>
        <dbReference type="ARBA" id="ARBA00023015"/>
    </source>
</evidence>
<dbReference type="PIRSF" id="PIRSF019455">
    <property type="entry name" value="CopR_AtkY"/>
    <property type="match status" value="1"/>
</dbReference>
<sequence>MTIRVSEAEKSVMDVLWQESPLSSVEVVEKLQSQEWSEKTVKTFLNRLVKKGVVSFEKDGRRYLYSPAIEREEFLADESEGFLDKVFKGNMKELLATFVENKQLSQNELDYLKGLLDDNKSDKESGNVE</sequence>
<gene>
    <name evidence="5" type="ORF">GCM10023150_01290</name>
</gene>
<evidence type="ECO:0000256" key="1">
    <source>
        <dbReference type="ARBA" id="ARBA00011046"/>
    </source>
</evidence>
<dbReference type="InterPro" id="IPR005650">
    <property type="entry name" value="BlaI_family"/>
</dbReference>
<keyword evidence="3" id="KW-0238">DNA-binding</keyword>
<keyword evidence="4" id="KW-0804">Transcription</keyword>
<keyword evidence="2" id="KW-0805">Transcription regulation</keyword>
<name>A0ABP8HR05_9GAMM</name>
<dbReference type="InterPro" id="IPR036388">
    <property type="entry name" value="WH-like_DNA-bd_sf"/>
</dbReference>
<evidence type="ECO:0000313" key="6">
    <source>
        <dbReference type="Proteomes" id="UP001501294"/>
    </source>
</evidence>
<evidence type="ECO:0000256" key="4">
    <source>
        <dbReference type="ARBA" id="ARBA00023163"/>
    </source>
</evidence>
<dbReference type="RefSeq" id="WP_223577530.1">
    <property type="nucleotide sequence ID" value="NZ_BAABFU010000001.1"/>
</dbReference>
<reference evidence="6" key="1">
    <citation type="journal article" date="2019" name="Int. J. Syst. Evol. Microbiol.">
        <title>The Global Catalogue of Microorganisms (GCM) 10K type strain sequencing project: providing services to taxonomists for standard genome sequencing and annotation.</title>
        <authorList>
            <consortium name="The Broad Institute Genomics Platform"/>
            <consortium name="The Broad Institute Genome Sequencing Center for Infectious Disease"/>
            <person name="Wu L."/>
            <person name="Ma J."/>
        </authorList>
    </citation>
    <scope>NUCLEOTIDE SEQUENCE [LARGE SCALE GENOMIC DNA]</scope>
    <source>
        <strain evidence="6">JCM 17727</strain>
    </source>
</reference>
<evidence type="ECO:0000256" key="3">
    <source>
        <dbReference type="ARBA" id="ARBA00023125"/>
    </source>
</evidence>
<protein>
    <submittedName>
        <fullName evidence="5">BlaI/MecI/CopY family transcriptional regulator</fullName>
    </submittedName>
</protein>